<protein>
    <submittedName>
        <fullName evidence="3">S9 family peptidase</fullName>
    </submittedName>
</protein>
<name>A0A508ANQ6_9GAMM</name>
<dbReference type="InterPro" id="IPR001375">
    <property type="entry name" value="Peptidase_S9_cat"/>
</dbReference>
<sequence>MKISPDGEYLAMTVDREGQDVLTVLRTKDLGVVNVNQLPNEKSVGSFYWVSANRLMFNSIRKVGRYAQPFGTGEWYGVNADGSQPRPLVFRGTRGATERGKQVGNESFSLLDTLKDDPDNVIMSVNYPRSSEGAGTEVVLFDVISARRKSLGRAPRENCSIALDHDKSVRYAVCYDDEDAEGNFDTHNELYERQADGSWTLLNSSKSSGKRLSVLGTSGDGRIYATESDGKGTEAFGIIDPATGGFKRLFHDPVSDPSGYVVATDNETILGVITMPGAPRVTMVEESHPDAELYASLAASFPGRFVDFSSATRDGNQVIVSVYSDSDPGELYLYDREAGKARFLMRNRSWLDPSRMASVKSFAMKSRDGLTLYGYLTIPKGSDGRDMPMIVNPHGGPMGPRDSWGFNSEAQMFASRGYAVLQVNFRGSGGFGKGFEDMAYGQWDTGIMNDILDATHWAINEGYADKDRICIYGASFGGYASMMAPAREPGLYSCAFGYVGAYDAEIQMTKSDTSDREGGRRYLYRALGATKEERSAMSPVNHADKITLPVYLAAGARDARCPPENTEAMSAALTAAGNPPEGMIIQSGEMHGFYKEENNLRLYTEMLAFFDRHIGGKSNVGDPAASE</sequence>
<dbReference type="PANTHER" id="PTHR42776">
    <property type="entry name" value="SERINE PEPTIDASE S9 FAMILY MEMBER"/>
    <property type="match status" value="1"/>
</dbReference>
<organism evidence="3 4">
    <name type="scientific">Marilutibacter aestuarii</name>
    <dbReference type="NCBI Taxonomy" id="1706195"/>
    <lineage>
        <taxon>Bacteria</taxon>
        <taxon>Pseudomonadati</taxon>
        <taxon>Pseudomonadota</taxon>
        <taxon>Gammaproteobacteria</taxon>
        <taxon>Lysobacterales</taxon>
        <taxon>Lysobacteraceae</taxon>
        <taxon>Marilutibacter</taxon>
    </lineage>
</organism>
<proteinExistence type="predicted"/>
<accession>A0A508ANQ6</accession>
<dbReference type="Pfam" id="PF00326">
    <property type="entry name" value="Peptidase_S9"/>
    <property type="match status" value="1"/>
</dbReference>
<evidence type="ECO:0000256" key="1">
    <source>
        <dbReference type="ARBA" id="ARBA00022801"/>
    </source>
</evidence>
<feature type="domain" description="Peptidase S9 prolyl oligopeptidase catalytic" evidence="2">
    <location>
        <begin position="404"/>
        <end position="616"/>
    </location>
</feature>
<comment type="caution">
    <text evidence="3">The sequence shown here is derived from an EMBL/GenBank/DDBJ whole genome shotgun (WGS) entry which is preliminary data.</text>
</comment>
<keyword evidence="1" id="KW-0378">Hydrolase</keyword>
<dbReference type="AlphaFoldDB" id="A0A508ANQ6"/>
<dbReference type="SUPFAM" id="SSF82171">
    <property type="entry name" value="DPP6 N-terminal domain-like"/>
    <property type="match status" value="1"/>
</dbReference>
<evidence type="ECO:0000259" key="2">
    <source>
        <dbReference type="Pfam" id="PF00326"/>
    </source>
</evidence>
<dbReference type="GO" id="GO:0004252">
    <property type="term" value="F:serine-type endopeptidase activity"/>
    <property type="evidence" value="ECO:0007669"/>
    <property type="project" value="TreeGrafter"/>
</dbReference>
<dbReference type="InterPro" id="IPR029058">
    <property type="entry name" value="AB_hydrolase_fold"/>
</dbReference>
<dbReference type="GO" id="GO:0006508">
    <property type="term" value="P:proteolysis"/>
    <property type="evidence" value="ECO:0007669"/>
    <property type="project" value="InterPro"/>
</dbReference>
<keyword evidence="4" id="KW-1185">Reference proteome</keyword>
<dbReference type="SUPFAM" id="SSF53474">
    <property type="entry name" value="alpha/beta-Hydrolases"/>
    <property type="match status" value="1"/>
</dbReference>
<dbReference type="Gene3D" id="3.40.50.1820">
    <property type="entry name" value="alpha/beta hydrolase"/>
    <property type="match status" value="1"/>
</dbReference>
<dbReference type="Proteomes" id="UP000318212">
    <property type="component" value="Unassembled WGS sequence"/>
</dbReference>
<dbReference type="OrthoDB" id="4269629at2"/>
<reference evidence="3 4" key="1">
    <citation type="submission" date="2019-06" db="EMBL/GenBank/DDBJ databases">
        <title>Lysobacter alkalisoli sp. nov. isolated from saline soil.</title>
        <authorList>
            <person name="Sun J.-Q."/>
            <person name="Xu L."/>
        </authorList>
    </citation>
    <scope>NUCLEOTIDE SEQUENCE [LARGE SCALE GENOMIC DNA]</scope>
    <source>
        <strain evidence="3 4">JCM 31130</strain>
    </source>
</reference>
<gene>
    <name evidence="3" type="ORF">FKV25_00930</name>
</gene>
<evidence type="ECO:0000313" key="3">
    <source>
        <dbReference type="EMBL" id="TQD51606.1"/>
    </source>
</evidence>
<evidence type="ECO:0000313" key="4">
    <source>
        <dbReference type="Proteomes" id="UP000318212"/>
    </source>
</evidence>
<dbReference type="PANTHER" id="PTHR42776:SF27">
    <property type="entry name" value="DIPEPTIDYL PEPTIDASE FAMILY MEMBER 6"/>
    <property type="match status" value="1"/>
</dbReference>
<dbReference type="EMBL" id="VICE01000006">
    <property type="protein sequence ID" value="TQD51606.1"/>
    <property type="molecule type" value="Genomic_DNA"/>
</dbReference>